<protein>
    <submittedName>
        <fullName evidence="1">GatB/Yqey domain superfamily</fullName>
    </submittedName>
</protein>
<dbReference type="KEGG" id="pgv:SL003B_1264"/>
<keyword evidence="2" id="KW-1185">Reference proteome</keyword>
<dbReference type="OrthoDB" id="9788127at2"/>
<dbReference type="InterPro" id="IPR003789">
    <property type="entry name" value="Asn/Gln_tRNA_amidoTrase-B-like"/>
</dbReference>
<dbReference type="eggNOG" id="COG1610">
    <property type="taxonomic scope" value="Bacteria"/>
</dbReference>
<dbReference type="AlphaFoldDB" id="F2J0M5"/>
<dbReference type="Proteomes" id="UP000008130">
    <property type="component" value="Chromosome"/>
</dbReference>
<dbReference type="InterPro" id="IPR019004">
    <property type="entry name" value="YqeY/Aim41"/>
</dbReference>
<sequence length="165" mass="18709">MREQISASLKDALEAGDKRRAATLRLILTAVKDRDSAARESGRDGVADDEILEFLRKMVRQREVSMREYEEAGRLDLAEQEETESAIIREFLPPQMEDDDVRRICAETIRDLDAHGLRDIGRCMSTLKERYPGQMDFVQASCVMKDLLRIRAPEPEGKGGGKETP</sequence>
<dbReference type="PANTHER" id="PTHR28055:SF1">
    <property type="entry name" value="ALTERED INHERITANCE OF MITOCHONDRIA PROTEIN 41, MITOCHONDRIAL"/>
    <property type="match status" value="1"/>
</dbReference>
<proteinExistence type="predicted"/>
<dbReference type="Gene3D" id="1.10.1510.10">
    <property type="entry name" value="Uncharacterised protein YqeY/AIM41 PF09424, N-terminal domain"/>
    <property type="match status" value="1"/>
</dbReference>
<dbReference type="InterPro" id="IPR023168">
    <property type="entry name" value="GatB_Yqey_C_2"/>
</dbReference>
<dbReference type="PANTHER" id="PTHR28055">
    <property type="entry name" value="ALTERED INHERITANCE OF MITOCHONDRIA PROTEIN 41, MITOCHONDRIAL"/>
    <property type="match status" value="1"/>
</dbReference>
<organism evidence="1 2">
    <name type="scientific">Polymorphum gilvum (strain LMG 25793 / CGMCC 1.9160 / SL003B-26A1)</name>
    <dbReference type="NCBI Taxonomy" id="991905"/>
    <lineage>
        <taxon>Bacteria</taxon>
        <taxon>Pseudomonadati</taxon>
        <taxon>Pseudomonadota</taxon>
        <taxon>Alphaproteobacteria</taxon>
        <taxon>Rhodobacterales</taxon>
        <taxon>Paracoccaceae</taxon>
        <taxon>Polymorphum</taxon>
    </lineage>
</organism>
<accession>F2J0M5</accession>
<dbReference type="InterPro" id="IPR042184">
    <property type="entry name" value="YqeY/Aim41_N"/>
</dbReference>
<dbReference type="STRING" id="991905.SL003B_1264"/>
<reference evidence="1 2" key="1">
    <citation type="journal article" date="2011" name="J. Bacteriol.">
        <title>Complete genome sequence of Polymorphum gilvum SL003B-26A1T, a crude oil-degrading bacterium from oil-polluted saline soil.</title>
        <authorList>
            <person name="Li S.G."/>
            <person name="Tang Y.Q."/>
            <person name="Nie Y."/>
            <person name="Cai M."/>
            <person name="Wu X.L."/>
        </authorList>
    </citation>
    <scope>NUCLEOTIDE SEQUENCE [LARGE SCALE GENOMIC DNA]</scope>
    <source>
        <strain evidence="2">LMG 25793 / CGMCC 1.9160 / SL003B-26A1</strain>
    </source>
</reference>
<evidence type="ECO:0000313" key="1">
    <source>
        <dbReference type="EMBL" id="ADZ69693.1"/>
    </source>
</evidence>
<name>F2J0M5_POLGS</name>
<gene>
    <name evidence="1" type="ordered locus">SL003B_1264</name>
</gene>
<dbReference type="Gene3D" id="1.10.10.410">
    <property type="match status" value="1"/>
</dbReference>
<evidence type="ECO:0000313" key="2">
    <source>
        <dbReference type="Proteomes" id="UP000008130"/>
    </source>
</evidence>
<dbReference type="GO" id="GO:0016884">
    <property type="term" value="F:carbon-nitrogen ligase activity, with glutamine as amido-N-donor"/>
    <property type="evidence" value="ECO:0007669"/>
    <property type="project" value="InterPro"/>
</dbReference>
<dbReference type="PATRIC" id="fig|991905.3.peg.1293"/>
<dbReference type="HOGENOM" id="CLU_079430_2_2_5"/>
<dbReference type="Pfam" id="PF09424">
    <property type="entry name" value="YqeY"/>
    <property type="match status" value="1"/>
</dbReference>
<dbReference type="SUPFAM" id="SSF89095">
    <property type="entry name" value="GatB/YqeY motif"/>
    <property type="match status" value="1"/>
</dbReference>
<dbReference type="EMBL" id="CP002568">
    <property type="protein sequence ID" value="ADZ69693.1"/>
    <property type="molecule type" value="Genomic_DNA"/>
</dbReference>
<dbReference type="RefSeq" id="WP_013652010.1">
    <property type="nucleotide sequence ID" value="NC_015259.1"/>
</dbReference>